<comment type="similarity">
    <text evidence="2">Belongs to the peptidase C19 family. USP14/UBP6 subfamily.</text>
</comment>
<evidence type="ECO:0000259" key="10">
    <source>
        <dbReference type="PROSITE" id="PS50235"/>
    </source>
</evidence>
<dbReference type="PROSITE" id="PS00972">
    <property type="entry name" value="USP_1"/>
    <property type="match status" value="1"/>
</dbReference>
<keyword evidence="4 7" id="KW-0833">Ubl conjugation pathway</keyword>
<dbReference type="PANTHER" id="PTHR43982:SF1">
    <property type="entry name" value="UBIQUITIN CARBOXYL-TERMINAL HYDROLASE 14"/>
    <property type="match status" value="1"/>
</dbReference>
<dbReference type="InterPro" id="IPR000626">
    <property type="entry name" value="Ubiquitin-like_dom"/>
</dbReference>
<dbReference type="PROSITE" id="PS50235">
    <property type="entry name" value="USP_3"/>
    <property type="match status" value="1"/>
</dbReference>
<dbReference type="InterPro" id="IPR044635">
    <property type="entry name" value="UBP14-like"/>
</dbReference>
<keyword evidence="3 7" id="KW-0645">Protease</keyword>
<evidence type="ECO:0000256" key="4">
    <source>
        <dbReference type="ARBA" id="ARBA00022786"/>
    </source>
</evidence>
<dbReference type="Pfam" id="PF00240">
    <property type="entry name" value="ubiquitin"/>
    <property type="match status" value="1"/>
</dbReference>
<reference evidence="11" key="1">
    <citation type="submission" date="2018-10" db="EMBL/GenBank/DDBJ databases">
        <title>Transcriptome assembly of Aceria tosichella (Wheat curl mite) Type 2.</title>
        <authorList>
            <person name="Scully E.D."/>
            <person name="Geib S.M."/>
            <person name="Palmer N.A."/>
            <person name="Gupta A.K."/>
            <person name="Sarath G."/>
            <person name="Tatineni S."/>
        </authorList>
    </citation>
    <scope>NUCLEOTIDE SEQUENCE</scope>
    <source>
        <strain evidence="11">LincolnNE</strain>
    </source>
</reference>
<dbReference type="EMBL" id="GGYP01000686">
    <property type="protein sequence ID" value="MDE45457.1"/>
    <property type="molecule type" value="Transcribed_RNA"/>
</dbReference>
<dbReference type="GO" id="GO:0070628">
    <property type="term" value="F:proteasome binding"/>
    <property type="evidence" value="ECO:0007669"/>
    <property type="project" value="TreeGrafter"/>
</dbReference>
<proteinExistence type="inferred from homology"/>
<keyword evidence="6 7" id="KW-0788">Thiol protease</keyword>
<evidence type="ECO:0000259" key="9">
    <source>
        <dbReference type="PROSITE" id="PS50053"/>
    </source>
</evidence>
<feature type="region of interest" description="Disordered" evidence="8">
    <location>
        <begin position="380"/>
        <end position="438"/>
    </location>
</feature>
<dbReference type="InterPro" id="IPR001394">
    <property type="entry name" value="Peptidase_C19_UCH"/>
</dbReference>
<dbReference type="InterPro" id="IPR028889">
    <property type="entry name" value="USP"/>
</dbReference>
<dbReference type="Gene3D" id="3.10.20.90">
    <property type="entry name" value="Phosphatidylinositol 3-kinase Catalytic Subunit, Chain A, domain 1"/>
    <property type="match status" value="1"/>
</dbReference>
<dbReference type="AlphaFoldDB" id="A0A6G1S5L4"/>
<dbReference type="CDD" id="cd02657">
    <property type="entry name" value="Peptidase_C19A"/>
    <property type="match status" value="1"/>
</dbReference>
<dbReference type="PANTHER" id="PTHR43982">
    <property type="entry name" value="UBIQUITIN CARBOXYL-TERMINAL HYDROLASE"/>
    <property type="match status" value="1"/>
</dbReference>
<evidence type="ECO:0000256" key="5">
    <source>
        <dbReference type="ARBA" id="ARBA00022801"/>
    </source>
</evidence>
<evidence type="ECO:0000256" key="2">
    <source>
        <dbReference type="ARBA" id="ARBA00008739"/>
    </source>
</evidence>
<dbReference type="CDD" id="cd16104">
    <property type="entry name" value="Ubl_USP14_like"/>
    <property type="match status" value="1"/>
</dbReference>
<dbReference type="GO" id="GO:0016579">
    <property type="term" value="P:protein deubiquitination"/>
    <property type="evidence" value="ECO:0007669"/>
    <property type="project" value="InterPro"/>
</dbReference>
<evidence type="ECO:0000313" key="11">
    <source>
        <dbReference type="EMBL" id="MDE45457.1"/>
    </source>
</evidence>
<keyword evidence="5 7" id="KW-0378">Hydrolase</keyword>
<protein>
    <recommendedName>
        <fullName evidence="7">Ubiquitin carboxyl-terminal hydrolase</fullName>
        <ecNumber evidence="7">3.4.19.12</ecNumber>
    </recommendedName>
</protein>
<organism evidence="11">
    <name type="scientific">Aceria tosichella</name>
    <name type="common">wheat curl mite</name>
    <dbReference type="NCBI Taxonomy" id="561515"/>
    <lineage>
        <taxon>Eukaryota</taxon>
        <taxon>Metazoa</taxon>
        <taxon>Ecdysozoa</taxon>
        <taxon>Arthropoda</taxon>
        <taxon>Chelicerata</taxon>
        <taxon>Arachnida</taxon>
        <taxon>Acari</taxon>
        <taxon>Acariformes</taxon>
        <taxon>Trombidiformes</taxon>
        <taxon>Prostigmata</taxon>
        <taxon>Eupodina</taxon>
        <taxon>Eriophyoidea</taxon>
        <taxon>Eriophyidae</taxon>
        <taxon>Eriophyinae</taxon>
        <taxon>Aceriini</taxon>
        <taxon>Aceria</taxon>
    </lineage>
</organism>
<evidence type="ECO:0000256" key="3">
    <source>
        <dbReference type="ARBA" id="ARBA00022670"/>
    </source>
</evidence>
<evidence type="ECO:0000256" key="1">
    <source>
        <dbReference type="ARBA" id="ARBA00000707"/>
    </source>
</evidence>
<dbReference type="Gene3D" id="3.90.70.10">
    <property type="entry name" value="Cysteine proteinases"/>
    <property type="match status" value="1"/>
</dbReference>
<comment type="catalytic activity">
    <reaction evidence="1 7">
        <text>Thiol-dependent hydrolysis of ester, thioester, amide, peptide and isopeptide bonds formed by the C-terminal Gly of ubiquitin (a 76-residue protein attached to proteins as an intracellular targeting signal).</text>
        <dbReference type="EC" id="3.4.19.12"/>
    </reaction>
</comment>
<dbReference type="GO" id="GO:0043161">
    <property type="term" value="P:proteasome-mediated ubiquitin-dependent protein catabolic process"/>
    <property type="evidence" value="ECO:0007669"/>
    <property type="project" value="InterPro"/>
</dbReference>
<dbReference type="PROSITE" id="PS00973">
    <property type="entry name" value="USP_2"/>
    <property type="match status" value="1"/>
</dbReference>
<evidence type="ECO:0000256" key="6">
    <source>
        <dbReference type="ARBA" id="ARBA00022807"/>
    </source>
</evidence>
<accession>A0A6G1S5L4</accession>
<dbReference type="InterPro" id="IPR038765">
    <property type="entry name" value="Papain-like_cys_pep_sf"/>
</dbReference>
<dbReference type="InterPro" id="IPR029071">
    <property type="entry name" value="Ubiquitin-like_domsf"/>
</dbReference>
<evidence type="ECO:0000256" key="7">
    <source>
        <dbReference type="RuleBase" id="RU366025"/>
    </source>
</evidence>
<feature type="domain" description="Ubiquitin-like" evidence="9">
    <location>
        <begin position="4"/>
        <end position="75"/>
    </location>
</feature>
<sequence length="544" mass="61008">MSQYKVKVRWSNGKKEFENVDLNLSERPTLFKAQLYTLTGVPIERQRLMCSGSMIKDDVWPEKLNITEATTFMLMGSADKLPEAPVEKPKFVEDLSETELAAAMDLPAGLTNLGNTCYMSATIQCLKVVPEFCVALKKFDANLSILSSLTNQPDNESVTAALRDLYKSMDETSAVVEPVILLRMMHLAIPRFAQRGEGNVFQQQDANECWTELTRILQQYLKPLNESSKYSNFIDEYFSGVLEGELKCDESPEEPVTKSNENFLQLSCFISQDVRYLQAGLISRMKETITKFSPSLNRDASYTKVSRISRLPAYLTIQMVRFHYKGNVQTNAKLLRDVKFSMILDVYDLCTNELQEKLAPMRLKYKNADDLSATSKSKIIEADQPAGSSTSKEDNTPPAGSTTAEGKQSGVDGAPKSQSVGDQSSGEEKQTSASVTTYSRFLANDPEEMKKYTFEDDPGSNNSGFYELRAVLTHKGRSSASGHYVAWIKKEDQWYKCDDDYVEPIDSEEILKLSGGGDWHCAYVLLYGPRYLDEGHGDTKSNKV</sequence>
<dbReference type="EC" id="3.4.19.12" evidence="7"/>
<dbReference type="SMART" id="SM00213">
    <property type="entry name" value="UBQ"/>
    <property type="match status" value="1"/>
</dbReference>
<dbReference type="SUPFAM" id="SSF54236">
    <property type="entry name" value="Ubiquitin-like"/>
    <property type="match status" value="1"/>
</dbReference>
<evidence type="ECO:0000256" key="8">
    <source>
        <dbReference type="SAM" id="MobiDB-lite"/>
    </source>
</evidence>
<dbReference type="GO" id="GO:0004843">
    <property type="term" value="F:cysteine-type deubiquitinase activity"/>
    <property type="evidence" value="ECO:0007669"/>
    <property type="project" value="UniProtKB-UniRule"/>
</dbReference>
<feature type="domain" description="USP" evidence="10">
    <location>
        <begin position="108"/>
        <end position="530"/>
    </location>
</feature>
<dbReference type="SUPFAM" id="SSF54001">
    <property type="entry name" value="Cysteine proteinases"/>
    <property type="match status" value="1"/>
</dbReference>
<gene>
    <name evidence="11" type="primary">USP14</name>
    <name evidence="11" type="ORF">g.10609</name>
</gene>
<dbReference type="Pfam" id="PF00443">
    <property type="entry name" value="UCH"/>
    <property type="match status" value="1"/>
</dbReference>
<dbReference type="GO" id="GO:0061136">
    <property type="term" value="P:regulation of proteasomal protein catabolic process"/>
    <property type="evidence" value="ECO:0007669"/>
    <property type="project" value="TreeGrafter"/>
</dbReference>
<dbReference type="InterPro" id="IPR018200">
    <property type="entry name" value="USP_CS"/>
</dbReference>
<dbReference type="PROSITE" id="PS50053">
    <property type="entry name" value="UBIQUITIN_2"/>
    <property type="match status" value="1"/>
</dbReference>
<name>A0A6G1S5L4_9ACAR</name>